<dbReference type="InterPro" id="IPR036291">
    <property type="entry name" value="NAD(P)-bd_dom_sf"/>
</dbReference>
<dbReference type="InterPro" id="IPR013154">
    <property type="entry name" value="ADH-like_N"/>
</dbReference>
<feature type="region of interest" description="Disordered" evidence="3">
    <location>
        <begin position="351"/>
        <end position="382"/>
    </location>
</feature>
<dbReference type="GO" id="GO:0016651">
    <property type="term" value="F:oxidoreductase activity, acting on NAD(P)H"/>
    <property type="evidence" value="ECO:0007669"/>
    <property type="project" value="InterPro"/>
</dbReference>
<proteinExistence type="inferred from homology"/>
<sequence>MAAASSAWSAIRRFSVKNGKRKPQAHGADGRLALASNAEETADQTACVPELQTVLLLHQPRQPYTVTPDYPVPELRGDDEVLIKVHTIGLNPLDWKAPLSNSRDFNFAIPELPYISGREFSGSIAKVQGTASRWREGDKASSHPTPTVHVKRIQQVIAISTDYRDRRKAAYQEYAIALDYNVVKIPSRISTEQGATIGVAYVAAVLALGVSLGVDFSSVAGGPNLFQLVRAEGSRNLPEDVRAECLDGVQSHERAVAGDWVAVWGGSSTSANLLVQLAKLAGLRVAVVVDKAKHGLRLSQHPVLRPDLLIDSHDPDRAVEILRRNTAGRLRFGIDTRDKASAASLLQALTPGHKSDVDGGGGTKYSSSSSVEPLSPPHTPGDSALLSAHLVGLAGLPKQDPPEATLFHMVPIKLFHEVRTIGFALTSWLERLLEQRLVVPPEIIDVESGLDNVNTGLDRMRRGEISGGKLVVNVNKVIT</sequence>
<dbReference type="PANTHER" id="PTHR43482">
    <property type="entry name" value="PROTEIN AST1-RELATED"/>
    <property type="match status" value="1"/>
</dbReference>
<feature type="domain" description="Alcohol dehydrogenase-like N-terminal" evidence="4">
    <location>
        <begin position="77"/>
        <end position="186"/>
    </location>
</feature>
<dbReference type="Gene3D" id="3.90.180.10">
    <property type="entry name" value="Medium-chain alcohol dehydrogenases, catalytic domain"/>
    <property type="match status" value="1"/>
</dbReference>
<dbReference type="Gene3D" id="3.40.50.720">
    <property type="entry name" value="NAD(P)-binding Rossmann-like Domain"/>
    <property type="match status" value="1"/>
</dbReference>
<protein>
    <recommendedName>
        <fullName evidence="4">Alcohol dehydrogenase-like N-terminal domain-containing protein</fullName>
    </recommendedName>
</protein>
<evidence type="ECO:0000256" key="1">
    <source>
        <dbReference type="ARBA" id="ARBA00008072"/>
    </source>
</evidence>
<dbReference type="InterPro" id="IPR052585">
    <property type="entry name" value="Lipid_raft_assoc_Zn_ADH"/>
</dbReference>
<evidence type="ECO:0000259" key="4">
    <source>
        <dbReference type="Pfam" id="PF08240"/>
    </source>
</evidence>
<dbReference type="SUPFAM" id="SSF51735">
    <property type="entry name" value="NAD(P)-binding Rossmann-fold domains"/>
    <property type="match status" value="1"/>
</dbReference>
<comment type="similarity">
    <text evidence="1">Belongs to the zinc-containing alcohol dehydrogenase family.</text>
</comment>
<dbReference type="Pfam" id="PF08240">
    <property type="entry name" value="ADH_N"/>
    <property type="match status" value="1"/>
</dbReference>
<dbReference type="InterPro" id="IPR011032">
    <property type="entry name" value="GroES-like_sf"/>
</dbReference>
<evidence type="ECO:0000256" key="2">
    <source>
        <dbReference type="ARBA" id="ARBA00023002"/>
    </source>
</evidence>
<reference evidence="5" key="1">
    <citation type="journal article" date="2012" name="PLoS Genet.">
        <title>Comparative analysis of the genomes of two field isolates of the rice blast fungus Magnaporthe oryzae.</title>
        <authorList>
            <person name="Xue M."/>
            <person name="Yang J."/>
            <person name="Li Z."/>
            <person name="Hu S."/>
            <person name="Yao N."/>
            <person name="Dean R.A."/>
            <person name="Zhao W."/>
            <person name="Shen M."/>
            <person name="Zhang H."/>
            <person name="Li C."/>
            <person name="Liu L."/>
            <person name="Cao L."/>
            <person name="Xu X."/>
            <person name="Xing Y."/>
            <person name="Hsiang T."/>
            <person name="Zhang Z."/>
            <person name="Xu J.R."/>
            <person name="Peng Y.L."/>
        </authorList>
    </citation>
    <scope>NUCLEOTIDE SEQUENCE</scope>
    <source>
        <strain evidence="5">Y34</strain>
    </source>
</reference>
<dbReference type="SUPFAM" id="SSF50129">
    <property type="entry name" value="GroES-like"/>
    <property type="match status" value="1"/>
</dbReference>
<name>A0AA97NPC7_PYRO3</name>
<dbReference type="InterPro" id="IPR047122">
    <property type="entry name" value="Trans-enoyl_RdTase-like"/>
</dbReference>
<dbReference type="AlphaFoldDB" id="A0AA97NPC7"/>
<dbReference type="Proteomes" id="UP000011086">
    <property type="component" value="Unassembled WGS sequence"/>
</dbReference>
<evidence type="ECO:0000313" key="5">
    <source>
        <dbReference type="EMBL" id="ELQ33822.1"/>
    </source>
</evidence>
<dbReference type="EMBL" id="JH793230">
    <property type="protein sequence ID" value="ELQ33822.1"/>
    <property type="molecule type" value="Genomic_DNA"/>
</dbReference>
<organism evidence="5">
    <name type="scientific">Pyricularia oryzae (strain Y34)</name>
    <name type="common">Rice blast fungus</name>
    <name type="synonym">Magnaporthe oryzae</name>
    <dbReference type="NCBI Taxonomy" id="1143189"/>
    <lineage>
        <taxon>Eukaryota</taxon>
        <taxon>Fungi</taxon>
        <taxon>Dikarya</taxon>
        <taxon>Ascomycota</taxon>
        <taxon>Pezizomycotina</taxon>
        <taxon>Sordariomycetes</taxon>
        <taxon>Sordariomycetidae</taxon>
        <taxon>Magnaporthales</taxon>
        <taxon>Pyriculariaceae</taxon>
        <taxon>Pyricularia</taxon>
    </lineage>
</organism>
<dbReference type="CDD" id="cd08249">
    <property type="entry name" value="enoyl_reductase_like"/>
    <property type="match status" value="1"/>
</dbReference>
<gene>
    <name evidence="5" type="ORF">OOU_Y34scaffold00871g6</name>
</gene>
<evidence type="ECO:0000256" key="3">
    <source>
        <dbReference type="SAM" id="MobiDB-lite"/>
    </source>
</evidence>
<dbReference type="PANTHER" id="PTHR43482:SF2">
    <property type="entry name" value="ZINC-BINDING DEHYDROGENASE FAMILY, PUTATIVE (AFU_ORTHOLOGUE AFUA_3G15030)-RELATED"/>
    <property type="match status" value="1"/>
</dbReference>
<keyword evidence="2" id="KW-0560">Oxidoreductase</keyword>
<accession>A0AA97NPC7</accession>